<evidence type="ECO:0000313" key="1">
    <source>
        <dbReference type="EMBL" id="PHK07309.1"/>
    </source>
</evidence>
<dbReference type="EMBL" id="LAHD01000002">
    <property type="protein sequence ID" value="PHK07309.1"/>
    <property type="molecule type" value="Genomic_DNA"/>
</dbReference>
<dbReference type="RefSeq" id="WP_099065821.1">
    <property type="nucleotide sequence ID" value="NZ_LAHD01000002.1"/>
</dbReference>
<organism evidence="1 2">
    <name type="scientific">Nostoc linckia z8</name>
    <dbReference type="NCBI Taxonomy" id="1628746"/>
    <lineage>
        <taxon>Bacteria</taxon>
        <taxon>Bacillati</taxon>
        <taxon>Cyanobacteriota</taxon>
        <taxon>Cyanophyceae</taxon>
        <taxon>Nostocales</taxon>
        <taxon>Nostocaceae</taxon>
        <taxon>Nostoc</taxon>
    </lineage>
</organism>
<sequence length="94" mass="10795">MSIATLKLQFKRSVLRHFMPKVKLKPNDIKDEDLVTLKEAYAELKKGYSPRTIRRKIANGTYKQGVHYFRTGGDDGIIKLHLPAIKQNLIDINS</sequence>
<comment type="caution">
    <text evidence="1">The sequence shown here is derived from an EMBL/GenBank/DDBJ whole genome shotgun (WGS) entry which is preliminary data.</text>
</comment>
<dbReference type="AlphaFoldDB" id="A0A9Q5ZH86"/>
<accession>A0A9Q5ZH86</accession>
<protein>
    <submittedName>
        <fullName evidence="1">Uncharacterized protein</fullName>
    </submittedName>
</protein>
<evidence type="ECO:0000313" key="2">
    <source>
        <dbReference type="Proteomes" id="UP000222310"/>
    </source>
</evidence>
<dbReference type="Proteomes" id="UP000222310">
    <property type="component" value="Unassembled WGS sequence"/>
</dbReference>
<reference evidence="1 2" key="1">
    <citation type="submission" date="2015-02" db="EMBL/GenBank/DDBJ databases">
        <title>Nostoc linckia genome annotation.</title>
        <authorList>
            <person name="Zhou Z."/>
        </authorList>
    </citation>
    <scope>NUCLEOTIDE SEQUENCE [LARGE SCALE GENOMIC DNA]</scope>
    <source>
        <strain evidence="2">z8</strain>
    </source>
</reference>
<dbReference type="GeneID" id="57092007"/>
<gene>
    <name evidence="1" type="ORF">VF08_01555</name>
</gene>
<proteinExistence type="predicted"/>
<name>A0A9Q5ZH86_NOSLI</name>